<dbReference type="EMBL" id="DTGT01000234">
    <property type="protein sequence ID" value="HGH61104.1"/>
    <property type="molecule type" value="Genomic_DNA"/>
</dbReference>
<dbReference type="SUPFAM" id="SSF69304">
    <property type="entry name" value="Tricorn protease N-terminal domain"/>
    <property type="match status" value="1"/>
</dbReference>
<dbReference type="PANTHER" id="PTHR36842:SF1">
    <property type="entry name" value="PROTEIN TOLB"/>
    <property type="match status" value="1"/>
</dbReference>
<dbReference type="PANTHER" id="PTHR36842">
    <property type="entry name" value="PROTEIN TOLB HOMOLOG"/>
    <property type="match status" value="1"/>
</dbReference>
<dbReference type="InterPro" id="IPR007195">
    <property type="entry name" value="TolB_N"/>
</dbReference>
<comment type="caution">
    <text evidence="6">The sequence shown here is derived from an EMBL/GenBank/DDBJ whole genome shotgun (WGS) entry which is preliminary data.</text>
</comment>
<accession>A0A7C4AS45</accession>
<dbReference type="Gene3D" id="2.120.10.30">
    <property type="entry name" value="TolB, C-terminal domain"/>
    <property type="match status" value="1"/>
</dbReference>
<dbReference type="SUPFAM" id="SSF52964">
    <property type="entry name" value="TolB, N-terminal domain"/>
    <property type="match status" value="1"/>
</dbReference>
<feature type="domain" description="TolB N-terminal" evidence="5">
    <location>
        <begin position="19"/>
        <end position="115"/>
    </location>
</feature>
<dbReference type="NCBIfam" id="TIGR02800">
    <property type="entry name" value="propeller_TolB"/>
    <property type="match status" value="1"/>
</dbReference>
<comment type="subcellular location">
    <subcellularLocation>
        <location evidence="1">Periplasm</location>
    </subcellularLocation>
</comment>
<dbReference type="HAMAP" id="MF_00671">
    <property type="entry name" value="TolB"/>
    <property type="match status" value="1"/>
</dbReference>
<proteinExistence type="inferred from homology"/>
<gene>
    <name evidence="6" type="primary">tolB</name>
    <name evidence="6" type="ORF">ENV54_07395</name>
</gene>
<dbReference type="GO" id="GO:0042597">
    <property type="term" value="C:periplasmic space"/>
    <property type="evidence" value="ECO:0007669"/>
    <property type="project" value="UniProtKB-SubCell"/>
</dbReference>
<evidence type="ECO:0000256" key="4">
    <source>
        <dbReference type="ARBA" id="ARBA00022764"/>
    </source>
</evidence>
<evidence type="ECO:0000259" key="5">
    <source>
        <dbReference type="Pfam" id="PF04052"/>
    </source>
</evidence>
<dbReference type="InterPro" id="IPR011659">
    <property type="entry name" value="WD40"/>
</dbReference>
<evidence type="ECO:0000256" key="2">
    <source>
        <dbReference type="ARBA" id="ARBA00009820"/>
    </source>
</evidence>
<keyword evidence="4" id="KW-0574">Periplasm</keyword>
<evidence type="ECO:0000313" key="6">
    <source>
        <dbReference type="EMBL" id="HGH61104.1"/>
    </source>
</evidence>
<protein>
    <submittedName>
        <fullName evidence="6">Tol-Pal system beta propeller repeat protein TolB</fullName>
    </submittedName>
</protein>
<reference evidence="6" key="1">
    <citation type="journal article" date="2020" name="mSystems">
        <title>Genome- and Community-Level Interaction Insights into Carbon Utilization and Element Cycling Functions of Hydrothermarchaeota in Hydrothermal Sediment.</title>
        <authorList>
            <person name="Zhou Z."/>
            <person name="Liu Y."/>
            <person name="Xu W."/>
            <person name="Pan J."/>
            <person name="Luo Z.H."/>
            <person name="Li M."/>
        </authorList>
    </citation>
    <scope>NUCLEOTIDE SEQUENCE [LARGE SCALE GENOMIC DNA]</scope>
    <source>
        <strain evidence="6">SpSt-769</strain>
    </source>
</reference>
<comment type="similarity">
    <text evidence="2">Belongs to the TolB family.</text>
</comment>
<dbReference type="InterPro" id="IPR014167">
    <property type="entry name" value="Tol-Pal_TolB"/>
</dbReference>
<name>A0A7C4AS45_9BACT</name>
<dbReference type="Pfam" id="PF07676">
    <property type="entry name" value="PD40"/>
    <property type="match status" value="4"/>
</dbReference>
<sequence length="415" mass="45636">MLSVFGVLTLPPLCQAKLVIDVDNPNLVKMPIAVPHFWSQSQSPLNGADLAAIHRNDLSLTGLFQVIDGSGVSVSIGNAEPDFDQWSRLGVQALVLGNYEVVGDELILEARLYDVPLRRIELGKRFRGKIADHRRMIHRFGDLVMEKLTNVKGCFSTRIAFAGEAPTREIFSMDYDGHNLRQVTANGAINLSPEWSPDGARLLFTTYIHNKPDLWLWDLARGQGWPLSARAGLNVAGRFSPDGRTIAASLSFQGIPKIYEITIEGSIIKRLTDGRGNDISPSWSPDGSAIAYVSDQAGSPQIYVVSVNGGEPRRVTFQSSYNTDPDWSPRGDCLAFSARIDGRFQICTIKVDGSDFRVLTNKGSNQDPAWSPDGRMIAFVSNRSGQKLIYVMDAYGQIQIPVSRVAGKSPAWSRN</sequence>
<keyword evidence="3" id="KW-0732">Signal</keyword>
<dbReference type="Gene3D" id="3.40.50.10070">
    <property type="entry name" value="TolB, N-terminal domain"/>
    <property type="match status" value="1"/>
</dbReference>
<evidence type="ECO:0000256" key="3">
    <source>
        <dbReference type="ARBA" id="ARBA00022729"/>
    </source>
</evidence>
<dbReference type="InterPro" id="IPR011042">
    <property type="entry name" value="6-blade_b-propeller_TolB-like"/>
</dbReference>
<evidence type="ECO:0000256" key="1">
    <source>
        <dbReference type="ARBA" id="ARBA00004418"/>
    </source>
</evidence>
<dbReference type="AlphaFoldDB" id="A0A7C4AS45"/>
<organism evidence="6">
    <name type="scientific">Desulfomonile tiedjei</name>
    <dbReference type="NCBI Taxonomy" id="2358"/>
    <lineage>
        <taxon>Bacteria</taxon>
        <taxon>Pseudomonadati</taxon>
        <taxon>Thermodesulfobacteriota</taxon>
        <taxon>Desulfomonilia</taxon>
        <taxon>Desulfomonilales</taxon>
        <taxon>Desulfomonilaceae</taxon>
        <taxon>Desulfomonile</taxon>
    </lineage>
</organism>
<dbReference type="Pfam" id="PF04052">
    <property type="entry name" value="TolB_N"/>
    <property type="match status" value="1"/>
</dbReference>
<dbReference type="GO" id="GO:0017038">
    <property type="term" value="P:protein import"/>
    <property type="evidence" value="ECO:0007669"/>
    <property type="project" value="InterPro"/>
</dbReference>